<dbReference type="Gene3D" id="1.10.357.140">
    <property type="entry name" value="UbiA prenyltransferase"/>
    <property type="match status" value="1"/>
</dbReference>
<sequence>VSDNTLTAASAASLERNAAPADYLALLKPRVMSLVVFTSVVGMVLAPGELHPVLFFTALFCIAIGAGASGAINMWFDRDI</sequence>
<dbReference type="GO" id="GO:0005886">
    <property type="term" value="C:plasma membrane"/>
    <property type="evidence" value="ECO:0007669"/>
    <property type="project" value="UniProtKB-SubCell"/>
</dbReference>
<keyword evidence="2" id="KW-1003">Cell membrane</keyword>
<evidence type="ECO:0000256" key="4">
    <source>
        <dbReference type="SAM" id="Phobius"/>
    </source>
</evidence>
<reference evidence="5" key="1">
    <citation type="submission" date="2018-05" db="EMBL/GenBank/DDBJ databases">
        <authorList>
            <person name="Lanie J.A."/>
            <person name="Ng W.-L."/>
            <person name="Kazmierczak K.M."/>
            <person name="Andrzejewski T.M."/>
            <person name="Davidsen T.M."/>
            <person name="Wayne K.J."/>
            <person name="Tettelin H."/>
            <person name="Glass J.I."/>
            <person name="Rusch D."/>
            <person name="Podicherti R."/>
            <person name="Tsui H.-C.T."/>
            <person name="Winkler M.E."/>
        </authorList>
    </citation>
    <scope>NUCLEOTIDE SEQUENCE</scope>
</reference>
<evidence type="ECO:0000256" key="1">
    <source>
        <dbReference type="ARBA" id="ARBA00004651"/>
    </source>
</evidence>
<dbReference type="GO" id="GO:0006783">
    <property type="term" value="P:heme biosynthetic process"/>
    <property type="evidence" value="ECO:0007669"/>
    <property type="project" value="InterPro"/>
</dbReference>
<comment type="subcellular location">
    <subcellularLocation>
        <location evidence="1">Cell membrane</location>
        <topology evidence="1">Multi-pass membrane protein</topology>
    </subcellularLocation>
</comment>
<dbReference type="InterPro" id="IPR006369">
    <property type="entry name" value="Protohaem_IX_farnesylTrfase"/>
</dbReference>
<gene>
    <name evidence="5" type="ORF">METZ01_LOCUS262676</name>
</gene>
<feature type="transmembrane region" description="Helical" evidence="4">
    <location>
        <begin position="31"/>
        <end position="48"/>
    </location>
</feature>
<keyword evidence="4" id="KW-0812">Transmembrane</keyword>
<feature type="non-terminal residue" evidence="5">
    <location>
        <position position="1"/>
    </location>
</feature>
<accession>A0A382JEN8</accession>
<name>A0A382JEN8_9ZZZZ</name>
<dbReference type="EMBL" id="UINC01073438">
    <property type="protein sequence ID" value="SVC09822.1"/>
    <property type="molecule type" value="Genomic_DNA"/>
</dbReference>
<keyword evidence="4" id="KW-0472">Membrane</keyword>
<dbReference type="InterPro" id="IPR044878">
    <property type="entry name" value="UbiA_sf"/>
</dbReference>
<organism evidence="5">
    <name type="scientific">marine metagenome</name>
    <dbReference type="NCBI Taxonomy" id="408172"/>
    <lineage>
        <taxon>unclassified sequences</taxon>
        <taxon>metagenomes</taxon>
        <taxon>ecological metagenomes</taxon>
    </lineage>
</organism>
<feature type="non-terminal residue" evidence="5">
    <location>
        <position position="80"/>
    </location>
</feature>
<evidence type="ECO:0000256" key="3">
    <source>
        <dbReference type="ARBA" id="ARBA00022679"/>
    </source>
</evidence>
<protein>
    <recommendedName>
        <fullName evidence="6">Heme o synthase</fullName>
    </recommendedName>
</protein>
<keyword evidence="4" id="KW-1133">Transmembrane helix</keyword>
<proteinExistence type="predicted"/>
<evidence type="ECO:0000313" key="5">
    <source>
        <dbReference type="EMBL" id="SVC09822.1"/>
    </source>
</evidence>
<dbReference type="PANTHER" id="PTHR43448:SF7">
    <property type="entry name" value="4-HYDROXYBENZOATE SOLANESYLTRANSFERASE"/>
    <property type="match status" value="1"/>
</dbReference>
<evidence type="ECO:0000256" key="2">
    <source>
        <dbReference type="ARBA" id="ARBA00022475"/>
    </source>
</evidence>
<dbReference type="GO" id="GO:0008495">
    <property type="term" value="F:protoheme IX farnesyltransferase activity"/>
    <property type="evidence" value="ECO:0007669"/>
    <property type="project" value="InterPro"/>
</dbReference>
<dbReference type="PANTHER" id="PTHR43448">
    <property type="entry name" value="PROTOHEME IX FARNESYLTRANSFERASE, MITOCHONDRIAL"/>
    <property type="match status" value="1"/>
</dbReference>
<dbReference type="AlphaFoldDB" id="A0A382JEN8"/>
<keyword evidence="3" id="KW-0808">Transferase</keyword>
<evidence type="ECO:0008006" key="6">
    <source>
        <dbReference type="Google" id="ProtNLM"/>
    </source>
</evidence>
<feature type="transmembrane region" description="Helical" evidence="4">
    <location>
        <begin position="54"/>
        <end position="76"/>
    </location>
</feature>